<dbReference type="AlphaFoldDB" id="A0A6C0HJ09"/>
<sequence>MFVSCPHCNTTIEIIELNCRIFRCGILKSTGQQIDPHLPKEHCERLVEKGEIYGCGKPFKVDTQPDGNLVCYDCGYI</sequence>
<dbReference type="EMBL" id="MN739958">
    <property type="protein sequence ID" value="QHT80003.1"/>
    <property type="molecule type" value="Genomic_DNA"/>
</dbReference>
<organism evidence="1">
    <name type="scientific">viral metagenome</name>
    <dbReference type="NCBI Taxonomy" id="1070528"/>
    <lineage>
        <taxon>unclassified sequences</taxon>
        <taxon>metagenomes</taxon>
        <taxon>organismal metagenomes</taxon>
    </lineage>
</organism>
<evidence type="ECO:0000313" key="1">
    <source>
        <dbReference type="EMBL" id="QHT80003.1"/>
    </source>
</evidence>
<reference evidence="1" key="1">
    <citation type="journal article" date="2020" name="Nature">
        <title>Giant virus diversity and host interactions through global metagenomics.</title>
        <authorList>
            <person name="Schulz F."/>
            <person name="Roux S."/>
            <person name="Paez-Espino D."/>
            <person name="Jungbluth S."/>
            <person name="Walsh D.A."/>
            <person name="Denef V.J."/>
            <person name="McMahon K.D."/>
            <person name="Konstantinidis K.T."/>
            <person name="Eloe-Fadrosh E.A."/>
            <person name="Kyrpides N.C."/>
            <person name="Woyke T."/>
        </authorList>
    </citation>
    <scope>NUCLEOTIDE SEQUENCE</scope>
    <source>
        <strain evidence="1">GVMAG-M-3300023184-105</strain>
    </source>
</reference>
<protein>
    <submittedName>
        <fullName evidence="1">Uncharacterized protein</fullName>
    </submittedName>
</protein>
<proteinExistence type="predicted"/>
<name>A0A6C0HJ09_9ZZZZ</name>
<accession>A0A6C0HJ09</accession>